<feature type="domain" description="HYR-like" evidence="1">
    <location>
        <begin position="1741"/>
        <end position="1808"/>
    </location>
</feature>
<feature type="domain" description="DUF7507" evidence="2">
    <location>
        <begin position="819"/>
        <end position="924"/>
    </location>
</feature>
<dbReference type="NCBIfam" id="TIGR04131">
    <property type="entry name" value="Bac_Flav_CTERM"/>
    <property type="match status" value="1"/>
</dbReference>
<dbReference type="InterPro" id="IPR055354">
    <property type="entry name" value="DUF7507"/>
</dbReference>
<evidence type="ECO:0000313" key="3">
    <source>
        <dbReference type="EMBL" id="MFC6095832.1"/>
    </source>
</evidence>
<feature type="domain" description="DUF7507" evidence="2">
    <location>
        <begin position="951"/>
        <end position="1056"/>
    </location>
</feature>
<evidence type="ECO:0000259" key="2">
    <source>
        <dbReference type="Pfam" id="PF24346"/>
    </source>
</evidence>
<keyword evidence="4" id="KW-1185">Reference proteome</keyword>
<dbReference type="Gene3D" id="2.60.40.10">
    <property type="entry name" value="Immunoglobulins"/>
    <property type="match status" value="2"/>
</dbReference>
<dbReference type="Pfam" id="PF13585">
    <property type="entry name" value="CHU_C"/>
    <property type="match status" value="1"/>
</dbReference>
<dbReference type="InterPro" id="IPR026341">
    <property type="entry name" value="T9SS_type_B"/>
</dbReference>
<dbReference type="Pfam" id="PF23237">
    <property type="entry name" value="HYR_4C"/>
    <property type="match status" value="9"/>
</dbReference>
<evidence type="ECO:0000259" key="1">
    <source>
        <dbReference type="Pfam" id="PF23237"/>
    </source>
</evidence>
<gene>
    <name evidence="3" type="ORF">ACFPVY_04165</name>
</gene>
<feature type="domain" description="HYR-like" evidence="1">
    <location>
        <begin position="1820"/>
        <end position="1887"/>
    </location>
</feature>
<sequence length="2473" mass="250544">MVPTIDLATGNVVIPAGTPAGSYTITYQICEKLNPTNCDTAVVTIPVAKAVIDAVNDTIPSTNGATGNTNAGNIFASNGSGIDTLNGTQATIGQVNLSVTAPATPNTAGALVPTIDLATGNVIIPAGTPAGSYTITYQICEKLNPTNCDTAIVTIPVTKALIDAQNDAIPSTNGATGSTNAGNIFASNGSGIDTLNGAQVLIGNVNLTVTTPATPNTAGALVPTIDLATGNVVIPAGTPAGNYTITYQICEKLNPTNCDTAVVTIPVTKAVIDAVNDTIPSTNGATGSTNAGNIFASNGSGIDTLNGAQVLIGNVNLTVTAPATPNTAGALVPTIDLATGNVVIPAGTPAGSYTITYQICEKLNPTNCDTAIVTIPVAKAAIDAQNDAIPSTNGATGNNNAGNIFASNGSGIDTLNGTQATIGQVNLTVTTPATPNTAGALVPTIDLATGNVVIPAGTPAGSYTITYQICEKLNPTNCDTAVVTIPVTSAPIVAQNDAIPSTNGATGNNNAGNIFASNGSGIDTLNGAQVLIGNVNLSVTTPATPNTAGALVPTIDLATGNVTIPAGTPAGSYTITYQICEKLNPTNCDTAVVTIPVAKAAIDAVNDTIPSTNGATGNTNAGNIFASNGSGIDTLNGAQVLIGNVNLTVTTPATPNTAGALVPTIDLATGNVVIPAGTPAGSYTITYQICEKLNPTNCDTAVVTIPVAKAVIDAQNDAIPSTNGATGSTNAGNIFASNGSGIDTLNGTQATIGQVNLTVTTPATPNTAGALVPTIDLATGNVVIPAGTPAGSYTMTYQICEKLNPTNCDTAIVTIPVYTPSIKLLKEGTYVDSNLPAGVSVGDIINYTFTVINNGTSALTNITVTDPLVTVIGGPIATLAAGESDSTTFTATYTVTQTDIDAGQVNNLAIATGTPPAGPPVTDTSSDPTPCATCEPVVGCPDCTSTELPSNPGIKITKDGTYVDNNGDGITNAGDTVTYAFVITNTGNVTLTNVTVTDNNAVVSGGPIATLVVGATDSTTFTAVHTITQADITAGQVNNLALATGTTPSGTPVTDESSDPTPCTTCTPSPGCLDCTNTPLINAVNDFFNAIACNVNGVAGNILANDTYGSTFVNTDASSQVNLTVLSGTNSYINISSTGIVNISSGIAAGTYTITYQICSALSPNVCDKAIVTINIVDTTAPMFVETLPANVTVECNAVPTAPTLTATDTCGSATVTFTTSTTNGNCPGNYTITNTWTATDASGNTTIHVQTVTVQDTTAPTFTEALPTDVTVECSAVPTAPTLTATDNCGTAAVAYSETSAAGNCAGSYTLTRTWTATDLCGLTATHIQTITVQDTTAPTFVEALPSNITVQCSAVPTAPTLTATDNCGTATVSYSETSAPGTCAGSYTLTRTWTATDLCGLTATHVQTITVQDTTAPTFTEALPTNATVECSAVPTAPTLTATDNCGTATVSYSETSAPGNCAGSYTLTRTWTATDLCGLTATHIQTITVQDTTAPTFTEALPANVTVECSAVPTAPTLTATDNCGTASVSYSETTAPGTCAGSYTLTRTWTATDLCGLTATHVQTITVQDTTAPTFTEALPANVTAECSAVPTAPTLTATDNCGTATVSYSETSAAGTCAGSYTLTRTWTATDLCGLTATHIQTITVQDTTAPSFVEALPTNATVECSAVPTAPTLTATDNCGTATVSYSETTAPGTCAGSYTLTRTWTATDLCGLTATHIQTITVQDTTAPSFVEALPTNATVECSAIPTDPTLTATDNCGTATVSYSETSAPGTCAGSYTLTRTWTATDLCGLTATHVQTITVQDTTAPSFVEALPTNATVECSAVPTAPTLTATDNCGTATVSYSETTAPGTCAGSYTLTRTWTATDLCGLTATHIQTVTVQDTTAPSFVEALPTNATVECSAIPTAPTLTATDNCGTATVSYSETSAAGTCAGSYTLTRTWTATDLCGLTATHVQTITVQDTTAPTFTEALPANVTVECSAVPTAPTLTATDNCGTATVAYSETSAQGTCAGSYTLTRTWTATDLCGLTATHIQTITVQDTTAPTFVEALPANVTAECSAVPTAPILTATDNCGTATVAYSETTTAGNCAGSYTLTRTWTATDLCGLTATHIQTITVQDTTAPTFNMTVPADVTVSCGSIPAAATMTAADSCGTAAVSYSETSAPGACVGDSIITRTWTATDSCGNAASVSQIITVEDNVAPTTNTTFDAVLNVTCDSINAVPDLQFADACSSVENTTFDEQITNQTASGYTIIRTWTATDECGNIGTVNQTVNVAIRVPVETIPSELCIEDLSIDLFTLLDPTVEQNGTWIDTNNSGGLNGSTFNPAQAAVGYYLLSYVIPGGDCPRTIEINMNVNDDCVVLPACTINVHNAMSPNNDGMNDFFQIDGLDCYPNNSVEIYNRWGVLVFDTVGYDNNSKVFRGISEGRVTVKQESELPAGTYFYILKYSDAEGNNKEKASYLYITR</sequence>
<feature type="domain" description="HYR-like" evidence="1">
    <location>
        <begin position="1347"/>
        <end position="1413"/>
    </location>
</feature>
<dbReference type="Pfam" id="PF24346">
    <property type="entry name" value="DUF7507"/>
    <property type="match status" value="2"/>
</dbReference>
<feature type="domain" description="HYR-like" evidence="1">
    <location>
        <begin position="1423"/>
        <end position="1492"/>
    </location>
</feature>
<protein>
    <submittedName>
        <fullName evidence="3">Gliding motility-associated C-terminal domain-containing protein</fullName>
    </submittedName>
</protein>
<proteinExistence type="predicted"/>
<dbReference type="PANTHER" id="PTHR24273:SF32">
    <property type="entry name" value="HYALIN"/>
    <property type="match status" value="1"/>
</dbReference>
<accession>A0ABW1PLJ8</accession>
<dbReference type="RefSeq" id="WP_379790507.1">
    <property type="nucleotide sequence ID" value="NZ_JBHSQB010000004.1"/>
</dbReference>
<reference evidence="4" key="1">
    <citation type="journal article" date="2019" name="Int. J. Syst. Evol. Microbiol.">
        <title>The Global Catalogue of Microorganisms (GCM) 10K type strain sequencing project: providing services to taxonomists for standard genome sequencing and annotation.</title>
        <authorList>
            <consortium name="The Broad Institute Genomics Platform"/>
            <consortium name="The Broad Institute Genome Sequencing Center for Infectious Disease"/>
            <person name="Wu L."/>
            <person name="Ma J."/>
        </authorList>
    </citation>
    <scope>NUCLEOTIDE SEQUENCE [LARGE SCALE GENOMIC DNA]</scope>
    <source>
        <strain evidence="4">CCUG 49679</strain>
    </source>
</reference>
<feature type="domain" description="HYR-like" evidence="1">
    <location>
        <begin position="1662"/>
        <end position="1729"/>
    </location>
</feature>
<feature type="domain" description="HYR-like" evidence="1">
    <location>
        <begin position="1503"/>
        <end position="1571"/>
    </location>
</feature>
<dbReference type="InterPro" id="IPR047589">
    <property type="entry name" value="DUF11_rpt"/>
</dbReference>
<dbReference type="InterPro" id="IPR013783">
    <property type="entry name" value="Ig-like_fold"/>
</dbReference>
<comment type="caution">
    <text evidence="3">The sequence shown here is derived from an EMBL/GenBank/DDBJ whole genome shotgun (WGS) entry which is preliminary data.</text>
</comment>
<name>A0ABW1PLJ8_9FLAO</name>
<dbReference type="Proteomes" id="UP001596287">
    <property type="component" value="Unassembled WGS sequence"/>
</dbReference>
<feature type="domain" description="HYR-like" evidence="1">
    <location>
        <begin position="1266"/>
        <end position="1334"/>
    </location>
</feature>
<feature type="domain" description="HYR-like" evidence="1">
    <location>
        <begin position="1899"/>
        <end position="1966"/>
    </location>
</feature>
<evidence type="ECO:0000313" key="4">
    <source>
        <dbReference type="Proteomes" id="UP001596287"/>
    </source>
</evidence>
<feature type="domain" description="HYR-like" evidence="1">
    <location>
        <begin position="1977"/>
        <end position="2045"/>
    </location>
</feature>
<organism evidence="3 4">
    <name type="scientific">Flavobacterium qiangtangense</name>
    <dbReference type="NCBI Taxonomy" id="1442595"/>
    <lineage>
        <taxon>Bacteria</taxon>
        <taxon>Pseudomonadati</taxon>
        <taxon>Bacteroidota</taxon>
        <taxon>Flavobacteriia</taxon>
        <taxon>Flavobacteriales</taxon>
        <taxon>Flavobacteriaceae</taxon>
        <taxon>Flavobacterium</taxon>
    </lineage>
</organism>
<dbReference type="InterPro" id="IPR057078">
    <property type="entry name" value="HYR-4C"/>
</dbReference>
<dbReference type="NCBIfam" id="TIGR01451">
    <property type="entry name" value="B_ant_repeat"/>
    <property type="match status" value="2"/>
</dbReference>
<dbReference type="PANTHER" id="PTHR24273">
    <property type="entry name" value="FI04643P-RELATED"/>
    <property type="match status" value="1"/>
</dbReference>
<dbReference type="EMBL" id="JBHSQB010000004">
    <property type="protein sequence ID" value="MFC6095832.1"/>
    <property type="molecule type" value="Genomic_DNA"/>
</dbReference>